<keyword evidence="1 7" id="KW-0645">Protease</keyword>
<evidence type="ECO:0000256" key="8">
    <source>
        <dbReference type="SAM" id="SignalP"/>
    </source>
</evidence>
<dbReference type="InterPro" id="IPR015366">
    <property type="entry name" value="S53_propep"/>
</dbReference>
<comment type="cofactor">
    <cofactor evidence="7">
        <name>Ca(2+)</name>
        <dbReference type="ChEBI" id="CHEBI:29108"/>
    </cofactor>
    <text evidence="7">Binds 1 Ca(2+) ion per subunit.</text>
</comment>
<dbReference type="InterPro" id="IPR050819">
    <property type="entry name" value="Tripeptidyl-peptidase_I"/>
</dbReference>
<feature type="signal peptide" evidence="8">
    <location>
        <begin position="1"/>
        <end position="26"/>
    </location>
</feature>
<feature type="binding site" evidence="7">
    <location>
        <position position="520"/>
    </location>
    <ligand>
        <name>Ca(2+)</name>
        <dbReference type="ChEBI" id="CHEBI:29108"/>
    </ligand>
</feature>
<keyword evidence="6" id="KW-0865">Zymogen</keyword>
<keyword evidence="5 7" id="KW-0106">Calcium</keyword>
<dbReference type="InterPro" id="IPR030400">
    <property type="entry name" value="Sedolisin_dom"/>
</dbReference>
<feature type="chain" id="PRO_5046638857" evidence="8">
    <location>
        <begin position="27"/>
        <end position="561"/>
    </location>
</feature>
<comment type="caution">
    <text evidence="10">The sequence shown here is derived from an EMBL/GenBank/DDBJ whole genome shotgun (WGS) entry which is preliminary data.</text>
</comment>
<feature type="active site" description="Charge relay system" evidence="7">
    <location>
        <position position="276"/>
    </location>
</feature>
<keyword evidence="11" id="KW-1185">Reference proteome</keyword>
<feature type="binding site" evidence="7">
    <location>
        <position position="535"/>
    </location>
    <ligand>
        <name>Ca(2+)</name>
        <dbReference type="ChEBI" id="CHEBI:29108"/>
    </ligand>
</feature>
<evidence type="ECO:0000256" key="5">
    <source>
        <dbReference type="ARBA" id="ARBA00022837"/>
    </source>
</evidence>
<dbReference type="PROSITE" id="PS51695">
    <property type="entry name" value="SEDOLISIN"/>
    <property type="match status" value="1"/>
</dbReference>
<accession>A0ABW9VKP6</accession>
<dbReference type="RefSeq" id="WP_161039000.1">
    <property type="nucleotide sequence ID" value="NZ_WWCM01000005.1"/>
</dbReference>
<organism evidence="10 11">
    <name type="scientific">Duganella qianjiadongensis</name>
    <dbReference type="NCBI Taxonomy" id="2692176"/>
    <lineage>
        <taxon>Bacteria</taxon>
        <taxon>Pseudomonadati</taxon>
        <taxon>Pseudomonadota</taxon>
        <taxon>Betaproteobacteria</taxon>
        <taxon>Burkholderiales</taxon>
        <taxon>Oxalobacteraceae</taxon>
        <taxon>Telluria group</taxon>
        <taxon>Duganella</taxon>
    </lineage>
</organism>
<evidence type="ECO:0000256" key="2">
    <source>
        <dbReference type="ARBA" id="ARBA00022723"/>
    </source>
</evidence>
<dbReference type="PROSITE" id="PS00138">
    <property type="entry name" value="SUBTILASE_SER"/>
    <property type="match status" value="1"/>
</dbReference>
<dbReference type="PANTHER" id="PTHR14218">
    <property type="entry name" value="PROTEASE S8 TRIPEPTIDYL PEPTIDASE I CLN2"/>
    <property type="match status" value="1"/>
</dbReference>
<evidence type="ECO:0000313" key="11">
    <source>
        <dbReference type="Proteomes" id="UP000478090"/>
    </source>
</evidence>
<gene>
    <name evidence="10" type="ORF">GTP27_09845</name>
</gene>
<dbReference type="EMBL" id="WWCM01000005">
    <property type="protein sequence ID" value="MYM39631.1"/>
    <property type="molecule type" value="Genomic_DNA"/>
</dbReference>
<name>A0ABW9VKP6_9BURK</name>
<protein>
    <submittedName>
        <fullName evidence="10">Peptidase S53</fullName>
    </submittedName>
</protein>
<feature type="active site" description="Charge relay system" evidence="7">
    <location>
        <position position="280"/>
    </location>
</feature>
<dbReference type="SMART" id="SM00944">
    <property type="entry name" value="Pro-kuma_activ"/>
    <property type="match status" value="1"/>
</dbReference>
<reference evidence="10 11" key="1">
    <citation type="submission" date="2019-12" db="EMBL/GenBank/DDBJ databases">
        <title>Novel species isolated from a subtropical stream in China.</title>
        <authorList>
            <person name="Lu H."/>
        </authorList>
    </citation>
    <scope>NUCLEOTIDE SEQUENCE [LARGE SCALE GENOMIC DNA]</scope>
    <source>
        <strain evidence="10 11">CY13W</strain>
    </source>
</reference>
<keyword evidence="2 7" id="KW-0479">Metal-binding</keyword>
<dbReference type="SUPFAM" id="SSF54897">
    <property type="entry name" value="Protease propeptides/inhibitors"/>
    <property type="match status" value="1"/>
</dbReference>
<evidence type="ECO:0000313" key="10">
    <source>
        <dbReference type="EMBL" id="MYM39631.1"/>
    </source>
</evidence>
<keyword evidence="8" id="KW-0732">Signal</keyword>
<sequence length="561" mass="57081">MLRPSQPALTLFAATLALAISSSVYADNRQNWRAIRTQTPDTSEYTAGAELRSGDTVPVAVSLQLRNRAQLETFAANLMSGTSGSALSSEQFLAQYAPSSADVEAVVQHLRQSGYVNIEVSENRLLVTAEGTAATAGKAFNVRMARYSRGERQAYANTNAPVVPAALANIVLSVHGLQTVHTAHTAQIQALNVSTAYATAGKVGHSPTAWPDIYNASALPTAAKTSIGIITAGGVSQTLTDLNTFATSAGYARPAVSVVNARRVSNVSSTSDNTAEWNIDSQNALGAAGGAVKSMVFYNAASMVESDLTAAINAAVSANVAKVISISIGECETNARASGTAAADDQIFLAGIAQGQTFVVASGDAGSYTCGGSSSAQSYPASSPYVIAVGGTSLSTSSTGAWASETVWACSTASTCASNGGTGGGASLIEPAPSWQLSAKVLGTSTRRGVPDLAFAGDPSSGAITVVKGAKLQYGGTSLSAPIFAGFWARIQSANNNRLAFPAPALYKYGVAQTGLFHDVTSGSNGGYSAAKGWDYTSGFGSLNVGAFAAFVTSSGAFLAQ</sequence>
<dbReference type="Proteomes" id="UP000478090">
    <property type="component" value="Unassembled WGS sequence"/>
</dbReference>
<evidence type="ECO:0000259" key="9">
    <source>
        <dbReference type="PROSITE" id="PS51695"/>
    </source>
</evidence>
<evidence type="ECO:0000256" key="6">
    <source>
        <dbReference type="ARBA" id="ARBA00023145"/>
    </source>
</evidence>
<evidence type="ECO:0000256" key="4">
    <source>
        <dbReference type="ARBA" id="ARBA00022825"/>
    </source>
</evidence>
<dbReference type="CDD" id="cd11377">
    <property type="entry name" value="Pro-peptidase_S53"/>
    <property type="match status" value="1"/>
</dbReference>
<dbReference type="PANTHER" id="PTHR14218:SF15">
    <property type="entry name" value="TRIPEPTIDYL-PEPTIDASE 1"/>
    <property type="match status" value="1"/>
</dbReference>
<feature type="binding site" evidence="7">
    <location>
        <position position="533"/>
    </location>
    <ligand>
        <name>Ca(2+)</name>
        <dbReference type="ChEBI" id="CHEBI:29108"/>
    </ligand>
</feature>
<keyword evidence="3 7" id="KW-0378">Hydrolase</keyword>
<dbReference type="InterPro" id="IPR036852">
    <property type="entry name" value="Peptidase_S8/S53_dom_sf"/>
</dbReference>
<feature type="active site" description="Charge relay system" evidence="7">
    <location>
        <position position="478"/>
    </location>
</feature>
<evidence type="ECO:0000256" key="7">
    <source>
        <dbReference type="PROSITE-ProRule" id="PRU01032"/>
    </source>
</evidence>
<dbReference type="SUPFAM" id="SSF52743">
    <property type="entry name" value="Subtilisin-like"/>
    <property type="match status" value="1"/>
</dbReference>
<feature type="binding site" evidence="7">
    <location>
        <position position="519"/>
    </location>
    <ligand>
        <name>Ca(2+)</name>
        <dbReference type="ChEBI" id="CHEBI:29108"/>
    </ligand>
</feature>
<evidence type="ECO:0000256" key="3">
    <source>
        <dbReference type="ARBA" id="ARBA00022801"/>
    </source>
</evidence>
<evidence type="ECO:0000256" key="1">
    <source>
        <dbReference type="ARBA" id="ARBA00022670"/>
    </source>
</evidence>
<dbReference type="InterPro" id="IPR023828">
    <property type="entry name" value="Peptidase_S8_Ser-AS"/>
</dbReference>
<dbReference type="Gene3D" id="3.40.50.200">
    <property type="entry name" value="Peptidase S8/S53 domain"/>
    <property type="match status" value="1"/>
</dbReference>
<dbReference type="Pfam" id="PF09286">
    <property type="entry name" value="Pro-kuma_activ"/>
    <property type="match status" value="1"/>
</dbReference>
<dbReference type="CDD" id="cd04056">
    <property type="entry name" value="Peptidases_S53"/>
    <property type="match status" value="1"/>
</dbReference>
<proteinExistence type="predicted"/>
<feature type="domain" description="Peptidase S53" evidence="9">
    <location>
        <begin position="204"/>
        <end position="555"/>
    </location>
</feature>
<keyword evidence="4 7" id="KW-0720">Serine protease</keyword>